<dbReference type="Pfam" id="PF00528">
    <property type="entry name" value="BPD_transp_1"/>
    <property type="match status" value="1"/>
</dbReference>
<dbReference type="Gene3D" id="1.10.3720.10">
    <property type="entry name" value="MetI-like"/>
    <property type="match status" value="1"/>
</dbReference>
<dbReference type="OrthoDB" id="9773467at2"/>
<comment type="subcellular location">
    <subcellularLocation>
        <location evidence="1 8">Cell membrane</location>
        <topology evidence="1 8">Multi-pass membrane protein</topology>
    </subcellularLocation>
</comment>
<accession>A0A5C1QPA1</accession>
<evidence type="ECO:0000259" key="9">
    <source>
        <dbReference type="PROSITE" id="PS50928"/>
    </source>
</evidence>
<dbReference type="Proteomes" id="UP000324209">
    <property type="component" value="Chromosome"/>
</dbReference>
<feature type="transmembrane region" description="Helical" evidence="8">
    <location>
        <begin position="241"/>
        <end position="264"/>
    </location>
</feature>
<sequence>METKSQKRLIMSAKYVVLSVLLLLFFLPLISMVSVSLKAESEIFMKTGKLFPEKLHFENYFNAATRIDYLRFVYNSLIVAVMYTVTCTLSSAMAGYALARFHIKENNLFFTIVLSSIMIPYVITLIPFYLLVKNMGLTDKHVLWLIYGLGGAPFMIYLYKQFFSTIPQSFEESARIDGARRFQIFFQIMMPLVKSGTIITAIFAFQFTWQNYIMPALFLSSLKTTLAVKINGAYVDIQQNILLGELMAGVIYYIGIPVLLFFVFQKYIMRGMLEGGVKG</sequence>
<reference evidence="10 11" key="1">
    <citation type="submission" date="2019-02" db="EMBL/GenBank/DDBJ databases">
        <title>Complete Genome Sequence and Methylome Analysis of free living Spirochaetas.</title>
        <authorList>
            <person name="Fomenkov A."/>
            <person name="Dubinina G."/>
            <person name="Leshcheva N."/>
            <person name="Mikheeva N."/>
            <person name="Grabovich M."/>
            <person name="Vincze T."/>
            <person name="Roberts R.J."/>
        </authorList>
    </citation>
    <scope>NUCLEOTIDE SEQUENCE [LARGE SCALE GENOMIC DNA]</scope>
    <source>
        <strain evidence="10 11">K2</strain>
    </source>
</reference>
<keyword evidence="11" id="KW-1185">Reference proteome</keyword>
<dbReference type="PROSITE" id="PS50928">
    <property type="entry name" value="ABC_TM1"/>
    <property type="match status" value="1"/>
</dbReference>
<dbReference type="EMBL" id="CP036150">
    <property type="protein sequence ID" value="QEN09168.1"/>
    <property type="molecule type" value="Genomic_DNA"/>
</dbReference>
<dbReference type="AlphaFoldDB" id="A0A5C1QPA1"/>
<protein>
    <recommendedName>
        <fullName evidence="2">sn-glycerol-3-phosphate transport system permease protein UgpE</fullName>
    </recommendedName>
</protein>
<feature type="transmembrane region" description="Helical" evidence="8">
    <location>
        <begin position="72"/>
        <end position="96"/>
    </location>
</feature>
<keyword evidence="5 8" id="KW-0812">Transmembrane</keyword>
<evidence type="ECO:0000256" key="7">
    <source>
        <dbReference type="ARBA" id="ARBA00023136"/>
    </source>
</evidence>
<keyword evidence="4" id="KW-1003">Cell membrane</keyword>
<evidence type="ECO:0000256" key="1">
    <source>
        <dbReference type="ARBA" id="ARBA00004651"/>
    </source>
</evidence>
<evidence type="ECO:0000313" key="10">
    <source>
        <dbReference type="EMBL" id="QEN09168.1"/>
    </source>
</evidence>
<evidence type="ECO:0000256" key="6">
    <source>
        <dbReference type="ARBA" id="ARBA00022989"/>
    </source>
</evidence>
<keyword evidence="3 8" id="KW-0813">Transport</keyword>
<feature type="domain" description="ABC transmembrane type-1" evidence="9">
    <location>
        <begin position="73"/>
        <end position="264"/>
    </location>
</feature>
<evidence type="ECO:0000313" key="11">
    <source>
        <dbReference type="Proteomes" id="UP000324209"/>
    </source>
</evidence>
<dbReference type="RefSeq" id="WP_149487244.1">
    <property type="nucleotide sequence ID" value="NZ_CP036150.1"/>
</dbReference>
<dbReference type="GO" id="GO:0005886">
    <property type="term" value="C:plasma membrane"/>
    <property type="evidence" value="ECO:0007669"/>
    <property type="project" value="UniProtKB-SubCell"/>
</dbReference>
<dbReference type="PANTHER" id="PTHR43744:SF8">
    <property type="entry name" value="SN-GLYCEROL-3-PHOSPHATE TRANSPORT SYSTEM PERMEASE PROTEIN UGPE"/>
    <property type="match status" value="1"/>
</dbReference>
<proteinExistence type="inferred from homology"/>
<evidence type="ECO:0000256" key="3">
    <source>
        <dbReference type="ARBA" id="ARBA00022448"/>
    </source>
</evidence>
<dbReference type="KEGG" id="ock:EXM22_14705"/>
<feature type="transmembrane region" description="Helical" evidence="8">
    <location>
        <begin position="108"/>
        <end position="130"/>
    </location>
</feature>
<dbReference type="InterPro" id="IPR035906">
    <property type="entry name" value="MetI-like_sf"/>
</dbReference>
<comment type="similarity">
    <text evidence="8">Belongs to the binding-protein-dependent transport system permease family.</text>
</comment>
<gene>
    <name evidence="10" type="ORF">EXM22_14705</name>
</gene>
<feature type="transmembrane region" description="Helical" evidence="8">
    <location>
        <begin position="184"/>
        <end position="209"/>
    </location>
</feature>
<feature type="transmembrane region" description="Helical" evidence="8">
    <location>
        <begin position="142"/>
        <end position="163"/>
    </location>
</feature>
<evidence type="ECO:0000256" key="5">
    <source>
        <dbReference type="ARBA" id="ARBA00022692"/>
    </source>
</evidence>
<keyword evidence="7 8" id="KW-0472">Membrane</keyword>
<evidence type="ECO:0000256" key="8">
    <source>
        <dbReference type="RuleBase" id="RU363032"/>
    </source>
</evidence>
<dbReference type="CDD" id="cd06261">
    <property type="entry name" value="TM_PBP2"/>
    <property type="match status" value="1"/>
</dbReference>
<dbReference type="SUPFAM" id="SSF161098">
    <property type="entry name" value="MetI-like"/>
    <property type="match status" value="1"/>
</dbReference>
<organism evidence="10 11">
    <name type="scientific">Oceanispirochaeta crateris</name>
    <dbReference type="NCBI Taxonomy" id="2518645"/>
    <lineage>
        <taxon>Bacteria</taxon>
        <taxon>Pseudomonadati</taxon>
        <taxon>Spirochaetota</taxon>
        <taxon>Spirochaetia</taxon>
        <taxon>Spirochaetales</taxon>
        <taxon>Spirochaetaceae</taxon>
        <taxon>Oceanispirochaeta</taxon>
    </lineage>
</organism>
<dbReference type="PANTHER" id="PTHR43744">
    <property type="entry name" value="ABC TRANSPORTER PERMEASE PROTEIN MG189-RELATED-RELATED"/>
    <property type="match status" value="1"/>
</dbReference>
<evidence type="ECO:0000256" key="4">
    <source>
        <dbReference type="ARBA" id="ARBA00022475"/>
    </source>
</evidence>
<keyword evidence="6 8" id="KW-1133">Transmembrane helix</keyword>
<dbReference type="GO" id="GO:0055085">
    <property type="term" value="P:transmembrane transport"/>
    <property type="evidence" value="ECO:0007669"/>
    <property type="project" value="InterPro"/>
</dbReference>
<evidence type="ECO:0000256" key="2">
    <source>
        <dbReference type="ARBA" id="ARBA00020515"/>
    </source>
</evidence>
<dbReference type="InterPro" id="IPR000515">
    <property type="entry name" value="MetI-like"/>
</dbReference>
<name>A0A5C1QPA1_9SPIO</name>